<protein>
    <recommendedName>
        <fullName evidence="12 13">NH(3)-dependent NAD(+) synthetase</fullName>
        <ecNumber evidence="11 13">6.3.1.5</ecNumber>
    </recommendedName>
</protein>
<comment type="pathway">
    <text evidence="13">Cofactor biosynthesis; NAD(+) biosynthesis; NAD(+) from deamido-NAD(+) (ammonia route): step 1/1.</text>
</comment>
<feature type="binding site" evidence="13">
    <location>
        <position position="166"/>
    </location>
    <ligand>
        <name>Mg(2+)</name>
        <dbReference type="ChEBI" id="CHEBI:18420"/>
    </ligand>
</feature>
<feature type="binding site" evidence="13">
    <location>
        <position position="52"/>
    </location>
    <ligand>
        <name>Mg(2+)</name>
        <dbReference type="ChEBI" id="CHEBI:18420"/>
    </ligand>
</feature>
<dbReference type="CDD" id="cd00553">
    <property type="entry name" value="NAD_synthase"/>
    <property type="match status" value="1"/>
</dbReference>
<evidence type="ECO:0000256" key="3">
    <source>
        <dbReference type="ARBA" id="ARBA00022598"/>
    </source>
</evidence>
<keyword evidence="5 13" id="KW-0547">Nucleotide-binding</keyword>
<dbReference type="NCBIfam" id="NF001979">
    <property type="entry name" value="PRK00768.1"/>
    <property type="match status" value="1"/>
</dbReference>
<evidence type="ECO:0000313" key="18">
    <source>
        <dbReference type="Proteomes" id="UP001139179"/>
    </source>
</evidence>
<dbReference type="GO" id="GO:0004359">
    <property type="term" value="F:glutaminase activity"/>
    <property type="evidence" value="ECO:0007669"/>
    <property type="project" value="InterPro"/>
</dbReference>
<keyword evidence="7 13" id="KW-0460">Magnesium</keyword>
<keyword evidence="6 13" id="KW-0067">ATP-binding</keyword>
<dbReference type="AlphaFoldDB" id="A0A9X2DQS2"/>
<dbReference type="HAMAP" id="MF_00193">
    <property type="entry name" value="NadE_ammonia_dep"/>
    <property type="match status" value="1"/>
</dbReference>
<dbReference type="RefSeq" id="WP_251222214.1">
    <property type="nucleotide sequence ID" value="NZ_JAMBOL010000002.1"/>
</dbReference>
<evidence type="ECO:0000256" key="10">
    <source>
        <dbReference type="ARBA" id="ARBA00055966"/>
    </source>
</evidence>
<dbReference type="GO" id="GO:0008795">
    <property type="term" value="F:NAD+ synthase activity"/>
    <property type="evidence" value="ECO:0007669"/>
    <property type="project" value="UniProtKB-UniRule"/>
</dbReference>
<name>A0A9X2DQS2_9BACI</name>
<dbReference type="InterPro" id="IPR022926">
    <property type="entry name" value="NH(3)-dep_NAD(+)_synth"/>
</dbReference>
<comment type="subunit">
    <text evidence="2 13">Homodimer.</text>
</comment>
<dbReference type="GO" id="GO:0046872">
    <property type="term" value="F:metal ion binding"/>
    <property type="evidence" value="ECO:0007669"/>
    <property type="project" value="UniProtKB-KW"/>
</dbReference>
<comment type="caution">
    <text evidence="17">The sequence shown here is derived from an EMBL/GenBank/DDBJ whole genome shotgun (WGS) entry which is preliminary data.</text>
</comment>
<dbReference type="InterPro" id="IPR014729">
    <property type="entry name" value="Rossmann-like_a/b/a_fold"/>
</dbReference>
<feature type="domain" description="NAD/GMP synthase" evidence="16">
    <location>
        <begin position="24"/>
        <end position="266"/>
    </location>
</feature>
<dbReference type="NCBIfam" id="TIGR00552">
    <property type="entry name" value="nadE"/>
    <property type="match status" value="1"/>
</dbReference>
<dbReference type="GO" id="GO:0005524">
    <property type="term" value="F:ATP binding"/>
    <property type="evidence" value="ECO:0007669"/>
    <property type="project" value="UniProtKB-UniRule"/>
</dbReference>
<dbReference type="GO" id="GO:0003952">
    <property type="term" value="F:NAD+ synthase (glutamine-hydrolyzing) activity"/>
    <property type="evidence" value="ECO:0007669"/>
    <property type="project" value="InterPro"/>
</dbReference>
<dbReference type="SUPFAM" id="SSF52402">
    <property type="entry name" value="Adenine nucleotide alpha hydrolases-like"/>
    <property type="match status" value="1"/>
</dbReference>
<dbReference type="Pfam" id="PF02540">
    <property type="entry name" value="NAD_synthase"/>
    <property type="match status" value="1"/>
</dbReference>
<evidence type="ECO:0000256" key="11">
    <source>
        <dbReference type="ARBA" id="ARBA00066987"/>
    </source>
</evidence>
<evidence type="ECO:0000256" key="4">
    <source>
        <dbReference type="ARBA" id="ARBA00022723"/>
    </source>
</evidence>
<feature type="binding site" evidence="13">
    <location>
        <position position="190"/>
    </location>
    <ligand>
        <name>ATP</name>
        <dbReference type="ChEBI" id="CHEBI:30616"/>
    </ligand>
</feature>
<dbReference type="Proteomes" id="UP001139179">
    <property type="component" value="Unassembled WGS sequence"/>
</dbReference>
<feature type="binding site" evidence="13">
    <location>
        <position position="181"/>
    </location>
    <ligand>
        <name>deamido-NAD(+)</name>
        <dbReference type="ChEBI" id="CHEBI:58437"/>
        <note>ligand shared between two neighboring subunits</note>
    </ligand>
</feature>
<dbReference type="Gene3D" id="3.40.50.620">
    <property type="entry name" value="HUPs"/>
    <property type="match status" value="1"/>
</dbReference>
<dbReference type="EC" id="6.3.1.5" evidence="11 13"/>
<comment type="function">
    <text evidence="10 13">Catalyzes the ATP-dependent amidation of deamido-NAD to form NAD. Uses ammonia as a nitrogen source.</text>
</comment>
<reference evidence="17" key="1">
    <citation type="submission" date="2022-05" db="EMBL/GenBank/DDBJ databases">
        <title>Comparative Genomics of Spacecraft Associated Microbes.</title>
        <authorList>
            <person name="Tran M.T."/>
            <person name="Wright A."/>
            <person name="Seuylemezian A."/>
            <person name="Eisen J."/>
            <person name="Coil D."/>
        </authorList>
    </citation>
    <scope>NUCLEOTIDE SEQUENCE</scope>
    <source>
        <strain evidence="17">214.1.1</strain>
    </source>
</reference>
<comment type="similarity">
    <text evidence="1 13 14">Belongs to the NAD synthetase family.</text>
</comment>
<evidence type="ECO:0000259" key="16">
    <source>
        <dbReference type="Pfam" id="PF02540"/>
    </source>
</evidence>
<dbReference type="FunFam" id="3.40.50.620:FF:000015">
    <property type="entry name" value="NH(3)-dependent NAD(+) synthetase"/>
    <property type="match status" value="1"/>
</dbReference>
<comment type="catalytic activity">
    <reaction evidence="9 13 15">
        <text>deamido-NAD(+) + NH4(+) + ATP = AMP + diphosphate + NAD(+) + H(+)</text>
        <dbReference type="Rhea" id="RHEA:21188"/>
        <dbReference type="ChEBI" id="CHEBI:15378"/>
        <dbReference type="ChEBI" id="CHEBI:28938"/>
        <dbReference type="ChEBI" id="CHEBI:30616"/>
        <dbReference type="ChEBI" id="CHEBI:33019"/>
        <dbReference type="ChEBI" id="CHEBI:57540"/>
        <dbReference type="ChEBI" id="CHEBI:58437"/>
        <dbReference type="ChEBI" id="CHEBI:456215"/>
        <dbReference type="EC" id="6.3.1.5"/>
    </reaction>
</comment>
<proteinExistence type="inferred from homology"/>
<evidence type="ECO:0000256" key="1">
    <source>
        <dbReference type="ARBA" id="ARBA00005859"/>
    </source>
</evidence>
<feature type="binding site" evidence="13">
    <location>
        <position position="161"/>
    </location>
    <ligand>
        <name>ATP</name>
        <dbReference type="ChEBI" id="CHEBI:30616"/>
    </ligand>
</feature>
<gene>
    <name evidence="13 17" type="primary">nadE</name>
    <name evidence="17" type="ORF">M3202_04890</name>
</gene>
<evidence type="ECO:0000256" key="14">
    <source>
        <dbReference type="RuleBase" id="RU003811"/>
    </source>
</evidence>
<feature type="binding site" description="in other chain" evidence="13">
    <location>
        <begin position="261"/>
        <end position="262"/>
    </location>
    <ligand>
        <name>deamido-NAD(+)</name>
        <dbReference type="ChEBI" id="CHEBI:58437"/>
        <note>ligand shared between two neighboring subunits</note>
    </ligand>
</feature>
<evidence type="ECO:0000256" key="7">
    <source>
        <dbReference type="ARBA" id="ARBA00022842"/>
    </source>
</evidence>
<accession>A0A9X2DQS2</accession>
<sequence>MVVTQKSIIADLQSQREIDPKIEIRNRINFLKEYLVQSGANGFVLGISGGQDSTLAGKLAQLAVDELNQEATTKSVSFYAIRLPYGEQFDEEDAKAAVEFIAPTKTLTINIKEAVDASVRAFEAATGETLSHFAKGNTKARERMKAQYDVAAHYGCLVIGTDHSAEAITGFFTKHGDGACDIVPLFGLSKRQGKALLKELGAPGHLYTKAPTADLEDDKPGLPDEVALGMTYEQLDDYLEGRSVQAEVKEKIEARYIQTEHKRQLPVTIFDTWWR</sequence>
<dbReference type="GO" id="GO:0009435">
    <property type="term" value="P:NAD+ biosynthetic process"/>
    <property type="evidence" value="ECO:0007669"/>
    <property type="project" value="UniProtKB-UniRule"/>
</dbReference>
<dbReference type="InterPro" id="IPR022310">
    <property type="entry name" value="NAD/GMP_synthase"/>
</dbReference>
<evidence type="ECO:0000256" key="2">
    <source>
        <dbReference type="ARBA" id="ARBA00011738"/>
    </source>
</evidence>
<keyword evidence="18" id="KW-1185">Reference proteome</keyword>
<feature type="binding site" description="in other chain" evidence="13">
    <location>
        <position position="174"/>
    </location>
    <ligand>
        <name>deamido-NAD(+)</name>
        <dbReference type="ChEBI" id="CHEBI:58437"/>
        <note>ligand shared between two neighboring subunits</note>
    </ligand>
</feature>
<dbReference type="EMBL" id="JAMBOL010000002">
    <property type="protein sequence ID" value="MCM3713413.1"/>
    <property type="molecule type" value="Genomic_DNA"/>
</dbReference>
<organism evidence="17 18">
    <name type="scientific">Halalkalibacter oceani</name>
    <dbReference type="NCBI Taxonomy" id="1653776"/>
    <lineage>
        <taxon>Bacteria</taxon>
        <taxon>Bacillati</taxon>
        <taxon>Bacillota</taxon>
        <taxon>Bacilli</taxon>
        <taxon>Bacillales</taxon>
        <taxon>Bacillaceae</taxon>
        <taxon>Halalkalibacter</taxon>
    </lineage>
</organism>
<evidence type="ECO:0000256" key="5">
    <source>
        <dbReference type="ARBA" id="ARBA00022741"/>
    </source>
</evidence>
<evidence type="ECO:0000256" key="6">
    <source>
        <dbReference type="ARBA" id="ARBA00022840"/>
    </source>
</evidence>
<evidence type="ECO:0000256" key="15">
    <source>
        <dbReference type="RuleBase" id="RU003812"/>
    </source>
</evidence>
<evidence type="ECO:0000313" key="17">
    <source>
        <dbReference type="EMBL" id="MCM3713413.1"/>
    </source>
</evidence>
<dbReference type="PANTHER" id="PTHR23090">
    <property type="entry name" value="NH 3 /GLUTAMINE-DEPENDENT NAD + SYNTHETASE"/>
    <property type="match status" value="1"/>
</dbReference>
<evidence type="ECO:0000256" key="8">
    <source>
        <dbReference type="ARBA" id="ARBA00023027"/>
    </source>
</evidence>
<keyword evidence="8 13" id="KW-0520">NAD</keyword>
<dbReference type="InterPro" id="IPR003694">
    <property type="entry name" value="NAD_synthase"/>
</dbReference>
<dbReference type="PANTHER" id="PTHR23090:SF7">
    <property type="entry name" value="NH(3)-DEPENDENT NAD(+) SYNTHETASE"/>
    <property type="match status" value="1"/>
</dbReference>
<feature type="binding site" evidence="13">
    <location>
        <begin position="46"/>
        <end position="53"/>
    </location>
    <ligand>
        <name>ATP</name>
        <dbReference type="ChEBI" id="CHEBI:30616"/>
    </ligand>
</feature>
<feature type="binding site" description="in other chain" evidence="13">
    <location>
        <position position="141"/>
    </location>
    <ligand>
        <name>deamido-NAD(+)</name>
        <dbReference type="ChEBI" id="CHEBI:58437"/>
        <note>ligand shared between two neighboring subunits</note>
    </ligand>
</feature>
<keyword evidence="3 13" id="KW-0436">Ligase</keyword>
<dbReference type="GO" id="GO:0005737">
    <property type="term" value="C:cytoplasm"/>
    <property type="evidence" value="ECO:0007669"/>
    <property type="project" value="InterPro"/>
</dbReference>
<evidence type="ECO:0000256" key="12">
    <source>
        <dbReference type="ARBA" id="ARBA00070926"/>
    </source>
</evidence>
<keyword evidence="4 13" id="KW-0479">Metal-binding</keyword>
<evidence type="ECO:0000256" key="13">
    <source>
        <dbReference type="HAMAP-Rule" id="MF_00193"/>
    </source>
</evidence>
<evidence type="ECO:0000256" key="9">
    <source>
        <dbReference type="ARBA" id="ARBA00051206"/>
    </source>
</evidence>
<feature type="binding site" evidence="13">
    <location>
        <position position="212"/>
    </location>
    <ligand>
        <name>ATP</name>
        <dbReference type="ChEBI" id="CHEBI:30616"/>
    </ligand>
</feature>